<organism evidence="1 2">
    <name type="scientific">Catenaria anguillulae PL171</name>
    <dbReference type="NCBI Taxonomy" id="765915"/>
    <lineage>
        <taxon>Eukaryota</taxon>
        <taxon>Fungi</taxon>
        <taxon>Fungi incertae sedis</taxon>
        <taxon>Blastocladiomycota</taxon>
        <taxon>Blastocladiomycetes</taxon>
        <taxon>Blastocladiales</taxon>
        <taxon>Catenariaceae</taxon>
        <taxon>Catenaria</taxon>
    </lineage>
</organism>
<protein>
    <submittedName>
        <fullName evidence="1">Uncharacterized protein</fullName>
    </submittedName>
</protein>
<name>A0A1Y2HZU8_9FUNG</name>
<evidence type="ECO:0000313" key="1">
    <source>
        <dbReference type="EMBL" id="ORZ39261.1"/>
    </source>
</evidence>
<reference evidence="1 2" key="1">
    <citation type="submission" date="2016-07" db="EMBL/GenBank/DDBJ databases">
        <title>Pervasive Adenine N6-methylation of Active Genes in Fungi.</title>
        <authorList>
            <consortium name="DOE Joint Genome Institute"/>
            <person name="Mondo S.J."/>
            <person name="Dannebaum R.O."/>
            <person name="Kuo R.C."/>
            <person name="Labutti K."/>
            <person name="Haridas S."/>
            <person name="Kuo A."/>
            <person name="Salamov A."/>
            <person name="Ahrendt S.R."/>
            <person name="Lipzen A."/>
            <person name="Sullivan W."/>
            <person name="Andreopoulos W.B."/>
            <person name="Clum A."/>
            <person name="Lindquist E."/>
            <person name="Daum C."/>
            <person name="Ramamoorthy G.K."/>
            <person name="Gryganskyi A."/>
            <person name="Culley D."/>
            <person name="Magnuson J.K."/>
            <person name="James T.Y."/>
            <person name="O'Malley M.A."/>
            <person name="Stajich J.E."/>
            <person name="Spatafora J.W."/>
            <person name="Visel A."/>
            <person name="Grigoriev I.V."/>
        </authorList>
    </citation>
    <scope>NUCLEOTIDE SEQUENCE [LARGE SCALE GENOMIC DNA]</scope>
    <source>
        <strain evidence="1 2">PL171</strain>
    </source>
</reference>
<dbReference type="AlphaFoldDB" id="A0A1Y2HZU8"/>
<gene>
    <name evidence="1" type="ORF">BCR44DRAFT_1270402</name>
</gene>
<proteinExistence type="predicted"/>
<dbReference type="EMBL" id="MCFL01000006">
    <property type="protein sequence ID" value="ORZ39261.1"/>
    <property type="molecule type" value="Genomic_DNA"/>
</dbReference>
<comment type="caution">
    <text evidence="1">The sequence shown here is derived from an EMBL/GenBank/DDBJ whole genome shotgun (WGS) entry which is preliminary data.</text>
</comment>
<sequence>MAVRVSRPTWSPSMSRTRKACMTCASALSRSWSCAAMGSMVAGRMAVARWSSKSGDMSSPPRACTRLSRDVGLVSRRANTSGEASTWHNWSLVGPLGRRASEYSKWRELSSAVIGSTAGWS</sequence>
<keyword evidence="2" id="KW-1185">Reference proteome</keyword>
<accession>A0A1Y2HZU8</accession>
<dbReference type="Proteomes" id="UP000193411">
    <property type="component" value="Unassembled WGS sequence"/>
</dbReference>
<evidence type="ECO:0000313" key="2">
    <source>
        <dbReference type="Proteomes" id="UP000193411"/>
    </source>
</evidence>